<dbReference type="SUPFAM" id="SSF110916">
    <property type="entry name" value="Peptidyl-tRNA hydrolase domain-like"/>
    <property type="match status" value="1"/>
</dbReference>
<dbReference type="InterPro" id="IPR000352">
    <property type="entry name" value="Pep_chain_release_fac_I"/>
</dbReference>
<dbReference type="PANTHER" id="PTHR11075">
    <property type="entry name" value="PEPTIDE CHAIN RELEASE FACTOR"/>
    <property type="match status" value="1"/>
</dbReference>
<dbReference type="Gene3D" id="3.30.160.20">
    <property type="match status" value="1"/>
</dbReference>
<gene>
    <name evidence="3" type="ORF">LTR62_002565</name>
</gene>
<organism evidence="3 4">
    <name type="scientific">Meristemomyces frigidus</name>
    <dbReference type="NCBI Taxonomy" id="1508187"/>
    <lineage>
        <taxon>Eukaryota</taxon>
        <taxon>Fungi</taxon>
        <taxon>Dikarya</taxon>
        <taxon>Ascomycota</taxon>
        <taxon>Pezizomycotina</taxon>
        <taxon>Dothideomycetes</taxon>
        <taxon>Dothideomycetidae</taxon>
        <taxon>Mycosphaerellales</taxon>
        <taxon>Teratosphaeriaceae</taxon>
        <taxon>Meristemomyces</taxon>
    </lineage>
</organism>
<accession>A0AAN7TSQ9</accession>
<dbReference type="InterPro" id="IPR052104">
    <property type="entry name" value="Mito_Release_Factor_mL62"/>
</dbReference>
<comment type="caution">
    <text evidence="3">The sequence shown here is derived from an EMBL/GenBank/DDBJ whole genome shotgun (WGS) entry which is preliminary data.</text>
</comment>
<dbReference type="GO" id="GO:0005762">
    <property type="term" value="C:mitochondrial large ribosomal subunit"/>
    <property type="evidence" value="ECO:0007669"/>
    <property type="project" value="TreeGrafter"/>
</dbReference>
<feature type="region of interest" description="Disordered" evidence="1">
    <location>
        <begin position="156"/>
        <end position="199"/>
    </location>
</feature>
<dbReference type="PANTHER" id="PTHR11075:SF54">
    <property type="entry name" value="LARGE RIBOSOMAL SUBUNIT PROTEIN ML62"/>
    <property type="match status" value="1"/>
</dbReference>
<feature type="compositionally biased region" description="Basic and acidic residues" evidence="1">
    <location>
        <begin position="159"/>
        <end position="184"/>
    </location>
</feature>
<evidence type="ECO:0000259" key="2">
    <source>
        <dbReference type="Pfam" id="PF00472"/>
    </source>
</evidence>
<name>A0AAN7TSQ9_9PEZI</name>
<sequence>MRYNAMLRHVILPGSTTSSKSLCVTRALATKRSTNAEEADEAELAAARKWLANLNPDTIPRNLCDITFSRSSGPGGQNVNKVSSKTTLRLPTTSLLPLLPPLLHPAVLASRYYAPNTSSLVLQADESRKQGENVTACFRRLHEVILQAGREVVPGETSVEQRKRVEGLQKAEAAGRRRMKEFQSKKKSARRGGGGGRDE</sequence>
<dbReference type="GO" id="GO:0016150">
    <property type="term" value="F:translation release factor activity, codon nonspecific"/>
    <property type="evidence" value="ECO:0007669"/>
    <property type="project" value="TreeGrafter"/>
</dbReference>
<protein>
    <recommendedName>
        <fullName evidence="2">Prokaryotic-type class I peptide chain release factors domain-containing protein</fullName>
    </recommendedName>
</protein>
<dbReference type="AlphaFoldDB" id="A0AAN7TSQ9"/>
<dbReference type="GO" id="GO:0004045">
    <property type="term" value="F:peptidyl-tRNA hydrolase activity"/>
    <property type="evidence" value="ECO:0007669"/>
    <property type="project" value="TreeGrafter"/>
</dbReference>
<evidence type="ECO:0000313" key="3">
    <source>
        <dbReference type="EMBL" id="KAK5114314.1"/>
    </source>
</evidence>
<reference evidence="3" key="1">
    <citation type="submission" date="2023-08" db="EMBL/GenBank/DDBJ databases">
        <title>Black Yeasts Isolated from many extreme environments.</title>
        <authorList>
            <person name="Coleine C."/>
            <person name="Stajich J.E."/>
            <person name="Selbmann L."/>
        </authorList>
    </citation>
    <scope>NUCLEOTIDE SEQUENCE</scope>
    <source>
        <strain evidence="3">CCFEE 5401</strain>
    </source>
</reference>
<dbReference type="EMBL" id="JAVRRL010000018">
    <property type="protein sequence ID" value="KAK5114314.1"/>
    <property type="molecule type" value="Genomic_DNA"/>
</dbReference>
<proteinExistence type="predicted"/>
<dbReference type="GO" id="GO:0070126">
    <property type="term" value="P:mitochondrial translational termination"/>
    <property type="evidence" value="ECO:0007669"/>
    <property type="project" value="TreeGrafter"/>
</dbReference>
<evidence type="ECO:0000256" key="1">
    <source>
        <dbReference type="SAM" id="MobiDB-lite"/>
    </source>
</evidence>
<dbReference type="Proteomes" id="UP001310890">
    <property type="component" value="Unassembled WGS sequence"/>
</dbReference>
<evidence type="ECO:0000313" key="4">
    <source>
        <dbReference type="Proteomes" id="UP001310890"/>
    </source>
</evidence>
<feature type="domain" description="Prokaryotic-type class I peptide chain release factors" evidence="2">
    <location>
        <begin position="58"/>
        <end position="187"/>
    </location>
</feature>
<dbReference type="Pfam" id="PF00472">
    <property type="entry name" value="RF-1"/>
    <property type="match status" value="1"/>
</dbReference>